<protein>
    <submittedName>
        <fullName evidence="1">Uncharacterized protein</fullName>
    </submittedName>
</protein>
<accession>F3FZA8</accession>
<evidence type="ECO:0000313" key="2">
    <source>
        <dbReference type="Proteomes" id="UP000004471"/>
    </source>
</evidence>
<evidence type="ECO:0000313" key="1">
    <source>
        <dbReference type="EMBL" id="EGH35550.1"/>
    </source>
</evidence>
<dbReference type="EMBL" id="AEAH01003755">
    <property type="protein sequence ID" value="EGH35550.1"/>
    <property type="molecule type" value="Genomic_DNA"/>
</dbReference>
<name>F3FZA8_PSESX</name>
<proteinExistence type="predicted"/>
<reference evidence="1 2" key="1">
    <citation type="journal article" date="2011" name="PLoS Pathog.">
        <title>Dynamic evolution of pathogenicity revealed by sequencing and comparative genomics of 19 Pseudomonas syringae isolates.</title>
        <authorList>
            <person name="Baltrus D.A."/>
            <person name="Nishimura M.T."/>
            <person name="Romanchuk A."/>
            <person name="Chang J.H."/>
            <person name="Mukhtar M.S."/>
            <person name="Cherkis K."/>
            <person name="Roach J."/>
            <person name="Grant S.R."/>
            <person name="Jones C.D."/>
            <person name="Dangl J.L."/>
        </authorList>
    </citation>
    <scope>NUCLEOTIDE SEQUENCE [LARGE SCALE GENOMIC DNA]</scope>
    <source>
        <strain evidence="2">M301072PT</strain>
    </source>
</reference>
<comment type="caution">
    <text evidence="1">The sequence shown here is derived from an EMBL/GenBank/DDBJ whole genome shotgun (WGS) entry which is preliminary data.</text>
</comment>
<gene>
    <name evidence="1" type="ORF">PSYJA_43636</name>
</gene>
<dbReference type="HOGENOM" id="CLU_3383382_0_0_6"/>
<organism evidence="1 2">
    <name type="scientific">Pseudomonas syringae pv. japonica str. M301072</name>
    <dbReference type="NCBI Taxonomy" id="629262"/>
    <lineage>
        <taxon>Bacteria</taxon>
        <taxon>Pseudomonadati</taxon>
        <taxon>Pseudomonadota</taxon>
        <taxon>Gammaproteobacteria</taxon>
        <taxon>Pseudomonadales</taxon>
        <taxon>Pseudomonadaceae</taxon>
        <taxon>Pseudomonas</taxon>
        <taxon>Pseudomonas syringae</taxon>
    </lineage>
</organism>
<sequence length="33" mass="3548">MLKNEVGSLAFEFRGKGTALFGHLTPRSGEILA</sequence>
<dbReference type="AlphaFoldDB" id="F3FZA8"/>
<dbReference type="Proteomes" id="UP000004471">
    <property type="component" value="Unassembled WGS sequence"/>
</dbReference>